<feature type="domain" description="Tail spike" evidence="1">
    <location>
        <begin position="108"/>
        <end position="344"/>
    </location>
</feature>
<evidence type="ECO:0000259" key="2">
    <source>
        <dbReference type="Pfam" id="PF18994"/>
    </source>
</evidence>
<dbReference type="AlphaFoldDB" id="A0A7Z1MY37"/>
<dbReference type="InterPro" id="IPR044051">
    <property type="entry name" value="Prophage_tail_N"/>
</dbReference>
<comment type="caution">
    <text evidence="3">The sequence shown here is derived from an EMBL/GenBank/DDBJ whole genome shotgun (WGS) entry which is preliminary data.</text>
</comment>
<dbReference type="RefSeq" id="WP_049426047.1">
    <property type="nucleotide sequence ID" value="NZ_CAWLDF010000018.1"/>
</dbReference>
<reference evidence="3 4" key="1">
    <citation type="submission" date="2017-11" db="EMBL/GenBank/DDBJ databases">
        <authorList>
            <person name="Founou R.C."/>
            <person name="Founou L."/>
            <person name="Allam M."/>
            <person name="Ismail A."/>
            <person name="Essack S.Y."/>
        </authorList>
    </citation>
    <scope>NUCLEOTIDE SEQUENCE [LARGE SCALE GENOMIC DNA]</scope>
    <source>
        <strain evidence="3 4">G811N2B1</strain>
    </source>
</reference>
<dbReference type="InterPro" id="IPR010572">
    <property type="entry name" value="Tail_dom"/>
</dbReference>
<gene>
    <name evidence="3" type="ORF">CV019_14135</name>
</gene>
<dbReference type="Pfam" id="PF06605">
    <property type="entry name" value="Prophage_tail"/>
    <property type="match status" value="1"/>
</dbReference>
<feature type="domain" description="Prophage endopeptidase tail N-terminal" evidence="2">
    <location>
        <begin position="18"/>
        <end position="92"/>
    </location>
</feature>
<name>A0A7Z1MY37_STAHA</name>
<sequence length="386" mass="45444">MDKHKHISIMNFEQTICENLIEIDYSTFKDTYELNSARMITFTAYRTNANRFVFDLLVNENFVIYKGEKFIIKNAVSKVEGQKVSMDITAYHVMFEFQNHFVEQLDDDSSDKKKKEYTLSQYLEYGFKNQKTNVKYTYKLFGDFSKKIMVDNIGGKNGIEFIKEAIDLFKCIIYPIDTEIGFYTPENFYKRSEEIIRYKYNTDNVVATISTVELRTAVKAYGKRRDNDKKKKYEAMIEYVSPQAEIYGKRYASPINNDDITSETELKKWAESQLQDKPKTELTVNYISYKHLSPRDTVFFIHELMNYNTELKIIKLERGHPFVQTIDILTFSNELEDMVKIQQSLNKKLKAQDNKFDYKLKEFNHSVSKNMKELIHVGEAVGSVLE</sequence>
<protein>
    <submittedName>
        <fullName evidence="3">Peptidase</fullName>
    </submittedName>
</protein>
<evidence type="ECO:0000259" key="1">
    <source>
        <dbReference type="Pfam" id="PF06605"/>
    </source>
</evidence>
<organism evidence="3 4">
    <name type="scientific">Staphylococcus haemolyticus</name>
    <dbReference type="NCBI Taxonomy" id="1283"/>
    <lineage>
        <taxon>Bacteria</taxon>
        <taxon>Bacillati</taxon>
        <taxon>Bacillota</taxon>
        <taxon>Bacilli</taxon>
        <taxon>Bacillales</taxon>
        <taxon>Staphylococcaceae</taxon>
        <taxon>Staphylococcus</taxon>
    </lineage>
</organism>
<dbReference type="Gene3D" id="6.20.110.10">
    <property type="match status" value="1"/>
</dbReference>
<dbReference type="Pfam" id="PF18994">
    <property type="entry name" value="Prophage_tailD1"/>
    <property type="match status" value="1"/>
</dbReference>
<evidence type="ECO:0000313" key="3">
    <source>
        <dbReference type="EMBL" id="PPJ69421.1"/>
    </source>
</evidence>
<dbReference type="Proteomes" id="UP000238153">
    <property type="component" value="Unassembled WGS sequence"/>
</dbReference>
<dbReference type="EMBL" id="PGWX01000550">
    <property type="protein sequence ID" value="PPJ69421.1"/>
    <property type="molecule type" value="Genomic_DNA"/>
</dbReference>
<evidence type="ECO:0000313" key="4">
    <source>
        <dbReference type="Proteomes" id="UP000238153"/>
    </source>
</evidence>
<accession>A0A7Z1MY37</accession>
<dbReference type="Gene3D" id="3.55.50.40">
    <property type="match status" value="1"/>
</dbReference>
<proteinExistence type="predicted"/>